<keyword evidence="3" id="KW-1003">Cell membrane</keyword>
<dbReference type="CDD" id="cd00761">
    <property type="entry name" value="Glyco_tranf_GTA_type"/>
    <property type="match status" value="1"/>
</dbReference>
<dbReference type="GO" id="GO:0047355">
    <property type="term" value="F:CDP-glycerol glycerophosphotransferase activity"/>
    <property type="evidence" value="ECO:0007669"/>
    <property type="project" value="InterPro"/>
</dbReference>
<evidence type="ECO:0000313" key="8">
    <source>
        <dbReference type="EMBL" id="GDZ83576.1"/>
    </source>
</evidence>
<dbReference type="Gene3D" id="3.40.50.12580">
    <property type="match status" value="1"/>
</dbReference>
<dbReference type="RefSeq" id="WP_149334142.1">
    <property type="nucleotide sequence ID" value="NZ_BJJW01000005.1"/>
</dbReference>
<dbReference type="InterPro" id="IPR043148">
    <property type="entry name" value="TagF_C"/>
</dbReference>
<accession>A0A5A5U0L3</accession>
<dbReference type="InterPro" id="IPR007554">
    <property type="entry name" value="Glycerophosphate_synth"/>
</dbReference>
<organism evidence="8 9">
    <name type="scientific">Leuconostoc citreum</name>
    <dbReference type="NCBI Taxonomy" id="33964"/>
    <lineage>
        <taxon>Bacteria</taxon>
        <taxon>Bacillati</taxon>
        <taxon>Bacillota</taxon>
        <taxon>Bacilli</taxon>
        <taxon>Lactobacillales</taxon>
        <taxon>Lactobacillaceae</taxon>
        <taxon>Leuconostoc</taxon>
    </lineage>
</organism>
<dbReference type="SUPFAM" id="SSF53756">
    <property type="entry name" value="UDP-Glycosyltransferase/glycogen phosphorylase"/>
    <property type="match status" value="1"/>
</dbReference>
<gene>
    <name evidence="8" type="primary">tagZ</name>
    <name evidence="8" type="ORF">LCIT_08180</name>
</gene>
<dbReference type="InterPro" id="IPR001173">
    <property type="entry name" value="Glyco_trans_2-like"/>
</dbReference>
<dbReference type="InterPro" id="IPR051612">
    <property type="entry name" value="Teichoic_Acid_Biosynth"/>
</dbReference>
<dbReference type="Pfam" id="PF04464">
    <property type="entry name" value="Glyphos_transf"/>
    <property type="match status" value="1"/>
</dbReference>
<evidence type="ECO:0000256" key="1">
    <source>
        <dbReference type="ARBA" id="ARBA00004202"/>
    </source>
</evidence>
<dbReference type="Gene3D" id="3.40.50.11820">
    <property type="match status" value="1"/>
</dbReference>
<evidence type="ECO:0000256" key="5">
    <source>
        <dbReference type="ARBA" id="ARBA00022944"/>
    </source>
</evidence>
<evidence type="ECO:0000256" key="3">
    <source>
        <dbReference type="ARBA" id="ARBA00022475"/>
    </source>
</evidence>
<proteinExistence type="inferred from homology"/>
<keyword evidence="4 8" id="KW-0808">Transferase</keyword>
<comment type="caution">
    <text evidence="8">The sequence shown here is derived from an EMBL/GenBank/DDBJ whole genome shotgun (WGS) entry which is preliminary data.</text>
</comment>
<keyword evidence="5" id="KW-0777">Teichoic acid biosynthesis</keyword>
<reference evidence="8 9" key="1">
    <citation type="submission" date="2019-04" db="EMBL/GenBank/DDBJ databases">
        <title>A pseudo-fructophilic Leuconostoc citreum strain F192-5 isolated from peel of satsuma mandarin: the first report for isolation and characterization of strain-dependent fructophilic-like characteristics.</title>
        <authorList>
            <person name="Maeno S."/>
            <person name="Tanizawa Y."/>
            <person name="Kajikawa A."/>
            <person name="Kanesaki Y."/>
            <person name="Kubota E."/>
            <person name="Arita M."/>
            <person name="Leon D."/>
            <person name="Endo A."/>
        </authorList>
    </citation>
    <scope>NUCLEOTIDE SEQUENCE [LARGE SCALE GENOMIC DNA]</scope>
    <source>
        <strain evidence="8 9">F192-5</strain>
    </source>
</reference>
<evidence type="ECO:0000256" key="4">
    <source>
        <dbReference type="ARBA" id="ARBA00022679"/>
    </source>
</evidence>
<keyword evidence="6" id="KW-0472">Membrane</keyword>
<sequence length="1182" mass="137765">MTEPIIHIPKNHDKPVTIVKKSRRATTKLSVVVPMYNVSLFLREALDSLLRQGVDGGYQIILIDDGSKDATPEIAREYVDNYPEIFELYLFENGGLGSARNRGTNLAEGEFITYVDPDDIVIDFSYRKMLNMIMRTGSDLIGGAVRRFNSTGESWTSYVHHRAYHDTYEATTLAEHPEMVWDSTAWNKIYRLDFILKYSLYFPEKVLYEDMPTVVPMYSLAQKIDIFDEIVYLWRFRDIGAPSITQATGQIKSFTDRVKGMKFILESLKKYDAPRGAQDEQLHKMLDFDLTIPFTYDNYLVLDQDYKDVIYREVKSFLEMLTPQQFNQARFWYRALYTIWLNEPYNLVQQAILTYAKKEFHISFNPKTKQLHSSYQDDFDFELPTFKHDFESRTRLYEVKQEDNVVTLDGHLYYQYLDVNNLDDIGDAEVTFVNKYGETVAPFTGSIVFSEDPNITAYSGFDNTQTKVEVPAHHYQYNHYHIEIPLTDLTALTEPAYIKISQVVHGMSLQAIVTEPLPGDDPRPEGFMVGDDFIVPGYSSDWRLKFTRYPKAPVVVSSRYYNNNYIWQLTHTKAHVALWDDANQRYLPLVRQGQNYTISEADQSFLGEADPNAKRWWQLITTDDLSDVTSYEKIRMSQQQIAAPQSIGANMSIFHVSNHVATLAISWEYPIVKSFSVDDNTAKIQFWLGGWTKTALSAKLSFAADGLSNSYRAKKLTHGFGKRQLWEVSMPLSFGQYRDVALLHPEISIHFLRRDDFTMPLRWGKSVHELLNKTIPMGQLEWLISTDDKEEHRQVVLRQNTNREGFRDMADKVAFWQTDYLEYLKQPLLNNTVVYSSLWGDKFGDNPKAIYDYLQAHTQKFNHVVVLKNIVEEVDLPNTKFISFGTKEYWYYLARAKYFVNNVNFEQDERIKRSSQVEIQTMHGTPLKNMGFNVLNEWNPANYERYLRKNLNWDYLTVPSDYVAEVAQDAYRHQAQVLPTGYPRNDALFSRANSENTKQMKQKMGIPTNKKIVLYAPTWRVRGEIELPIDFVQLEKTLDKELYMIIHPHYWNNVSNVPKANNISLANQDFSIEDYYLVSDVMITDYSSTMFDYALLDKPMIFYTYDYEEYVSSRGLNFDFEHDAPGPLVYNQNELLAAINNFEAIEHQYREKIANFKHKFIQYDDGHASQKLVETVFKDDMA</sequence>
<dbReference type="AlphaFoldDB" id="A0A5A5U0L3"/>
<dbReference type="PANTHER" id="PTHR37316:SF3">
    <property type="entry name" value="TEICHOIC ACID GLYCEROL-PHOSPHATE TRANSFERASE"/>
    <property type="match status" value="1"/>
</dbReference>
<comment type="subcellular location">
    <subcellularLocation>
        <location evidence="1">Cell membrane</location>
        <topology evidence="1">Peripheral membrane protein</topology>
    </subcellularLocation>
</comment>
<dbReference type="PANTHER" id="PTHR37316">
    <property type="entry name" value="TEICHOIC ACID GLYCEROL-PHOSPHATE PRIMASE"/>
    <property type="match status" value="1"/>
</dbReference>
<evidence type="ECO:0000259" key="7">
    <source>
        <dbReference type="Pfam" id="PF00535"/>
    </source>
</evidence>
<dbReference type="Pfam" id="PF00535">
    <property type="entry name" value="Glycos_transf_2"/>
    <property type="match status" value="1"/>
</dbReference>
<dbReference type="GO" id="GO:0005886">
    <property type="term" value="C:plasma membrane"/>
    <property type="evidence" value="ECO:0007669"/>
    <property type="project" value="UniProtKB-SubCell"/>
</dbReference>
<dbReference type="Proteomes" id="UP000323274">
    <property type="component" value="Unassembled WGS sequence"/>
</dbReference>
<dbReference type="EMBL" id="BJJW01000005">
    <property type="protein sequence ID" value="GDZ83576.1"/>
    <property type="molecule type" value="Genomic_DNA"/>
</dbReference>
<name>A0A5A5U0L3_LEUCI</name>
<protein>
    <submittedName>
        <fullName evidence="8">Glycosyl transferase family A</fullName>
    </submittedName>
</protein>
<evidence type="ECO:0000256" key="2">
    <source>
        <dbReference type="ARBA" id="ARBA00010488"/>
    </source>
</evidence>
<evidence type="ECO:0000256" key="6">
    <source>
        <dbReference type="ARBA" id="ARBA00023136"/>
    </source>
</evidence>
<evidence type="ECO:0000313" key="9">
    <source>
        <dbReference type="Proteomes" id="UP000323274"/>
    </source>
</evidence>
<dbReference type="SUPFAM" id="SSF53448">
    <property type="entry name" value="Nucleotide-diphospho-sugar transferases"/>
    <property type="match status" value="1"/>
</dbReference>
<dbReference type="Gene3D" id="3.90.550.10">
    <property type="entry name" value="Spore Coat Polysaccharide Biosynthesis Protein SpsA, Chain A"/>
    <property type="match status" value="1"/>
</dbReference>
<dbReference type="GO" id="GO:0019350">
    <property type="term" value="P:teichoic acid biosynthetic process"/>
    <property type="evidence" value="ECO:0007669"/>
    <property type="project" value="UniProtKB-KW"/>
</dbReference>
<feature type="domain" description="Glycosyltransferase 2-like" evidence="7">
    <location>
        <begin position="30"/>
        <end position="161"/>
    </location>
</feature>
<comment type="similarity">
    <text evidence="2">Belongs to the CDP-glycerol glycerophosphotransferase family.</text>
</comment>
<dbReference type="InterPro" id="IPR043149">
    <property type="entry name" value="TagF_N"/>
</dbReference>
<dbReference type="InterPro" id="IPR029044">
    <property type="entry name" value="Nucleotide-diphossugar_trans"/>
</dbReference>